<gene>
    <name evidence="3" type="ORF">GCM10007875_12020</name>
</gene>
<dbReference type="RefSeq" id="WP_284280591.1">
    <property type="nucleotide sequence ID" value="NZ_BSOJ01000012.1"/>
</dbReference>
<sequence length="258" mass="28344">MSLATRCPRCNTLFKVSAGQLQLHDGQVRCGQCKSVFSGIEHLTAADSTVWANLKLGASDESSPAPATETLPDLQGFSTPAPRLTQRFMGLPVWARIALPSLILLLAMQVALGFRTTLLQQLPLNNQTLSNAPAWLQRWTALPATAALRIEGSGLNKRNSDEVVLELTLKNQQHLPAHWPHLRVTLVDSNEQVLAVRTLKPADYQLRDKHISPNLPVPPGATLELSAYLNLSKLKQQLPERETAGFRLELLDGSPDFI</sequence>
<dbReference type="Pfam" id="PF11906">
    <property type="entry name" value="DUF3426"/>
    <property type="match status" value="1"/>
</dbReference>
<comment type="caution">
    <text evidence="3">The sequence shown here is derived from an EMBL/GenBank/DDBJ whole genome shotgun (WGS) entry which is preliminary data.</text>
</comment>
<dbReference type="Proteomes" id="UP001156664">
    <property type="component" value="Unassembled WGS sequence"/>
</dbReference>
<reference evidence="4" key="1">
    <citation type="journal article" date="2019" name="Int. J. Syst. Evol. Microbiol.">
        <title>The Global Catalogue of Microorganisms (GCM) 10K type strain sequencing project: providing services to taxonomists for standard genome sequencing and annotation.</title>
        <authorList>
            <consortium name="The Broad Institute Genomics Platform"/>
            <consortium name="The Broad Institute Genome Sequencing Center for Infectious Disease"/>
            <person name="Wu L."/>
            <person name="Ma J."/>
        </authorList>
    </citation>
    <scope>NUCLEOTIDE SEQUENCE [LARGE SCALE GENOMIC DNA]</scope>
    <source>
        <strain evidence="4">NBRC 105857</strain>
    </source>
</reference>
<organism evidence="3 4">
    <name type="scientific">Limnobacter litoralis</name>
    <dbReference type="NCBI Taxonomy" id="481366"/>
    <lineage>
        <taxon>Bacteria</taxon>
        <taxon>Pseudomonadati</taxon>
        <taxon>Pseudomonadota</taxon>
        <taxon>Betaproteobacteria</taxon>
        <taxon>Burkholderiales</taxon>
        <taxon>Burkholderiaceae</taxon>
        <taxon>Limnobacter</taxon>
    </lineage>
</organism>
<evidence type="ECO:0000256" key="1">
    <source>
        <dbReference type="SAM" id="Phobius"/>
    </source>
</evidence>
<keyword evidence="1" id="KW-0812">Transmembrane</keyword>
<dbReference type="Pfam" id="PF13719">
    <property type="entry name" value="Zn_ribbon_5"/>
    <property type="match status" value="1"/>
</dbReference>
<evidence type="ECO:0000313" key="4">
    <source>
        <dbReference type="Proteomes" id="UP001156664"/>
    </source>
</evidence>
<keyword evidence="4" id="KW-1185">Reference proteome</keyword>
<keyword evidence="1" id="KW-1133">Transmembrane helix</keyword>
<feature type="domain" description="Zinc finger/thioredoxin putative" evidence="2">
    <location>
        <begin position="3"/>
        <end position="37"/>
    </location>
</feature>
<dbReference type="InterPro" id="IPR011723">
    <property type="entry name" value="Znf/thioredoxin_put"/>
</dbReference>
<evidence type="ECO:0000313" key="3">
    <source>
        <dbReference type="EMBL" id="GLR26114.1"/>
    </source>
</evidence>
<dbReference type="InterPro" id="IPR021834">
    <property type="entry name" value="DUF3426"/>
</dbReference>
<name>A0ABQ5YPT3_9BURK</name>
<protein>
    <recommendedName>
        <fullName evidence="2">Zinc finger/thioredoxin putative domain-containing protein</fullName>
    </recommendedName>
</protein>
<accession>A0ABQ5YPT3</accession>
<evidence type="ECO:0000259" key="2">
    <source>
        <dbReference type="Pfam" id="PF13719"/>
    </source>
</evidence>
<feature type="transmembrane region" description="Helical" evidence="1">
    <location>
        <begin position="93"/>
        <end position="114"/>
    </location>
</feature>
<dbReference type="EMBL" id="BSOJ01000012">
    <property type="protein sequence ID" value="GLR26114.1"/>
    <property type="molecule type" value="Genomic_DNA"/>
</dbReference>
<dbReference type="NCBIfam" id="TIGR02098">
    <property type="entry name" value="MJ0042_CXXC"/>
    <property type="match status" value="1"/>
</dbReference>
<proteinExistence type="predicted"/>
<keyword evidence="1" id="KW-0472">Membrane</keyword>